<gene>
    <name evidence="2" type="ORF">C6Y40_22235</name>
</gene>
<keyword evidence="1" id="KW-0472">Membrane</keyword>
<keyword evidence="3" id="KW-1185">Reference proteome</keyword>
<reference evidence="3" key="1">
    <citation type="journal article" date="2020" name="Int. J. Syst. Evol. Microbiol.">
        <title>Alteromonas alba sp. nov., a marine bacterium isolated from the seawater of the West Pacific Ocean.</title>
        <authorList>
            <person name="Sun C."/>
            <person name="Wu Y.-H."/>
            <person name="Xamxidin M."/>
            <person name="Cheng H."/>
            <person name="Xu X.-W."/>
        </authorList>
    </citation>
    <scope>NUCLEOTIDE SEQUENCE [LARGE SCALE GENOMIC DNA]</scope>
    <source>
        <strain evidence="3">190</strain>
    </source>
</reference>
<protein>
    <submittedName>
        <fullName evidence="2">Uncharacterized protein</fullName>
    </submittedName>
</protein>
<keyword evidence="1" id="KW-1133">Transmembrane helix</keyword>
<dbReference type="Proteomes" id="UP000238949">
    <property type="component" value="Unassembled WGS sequence"/>
</dbReference>
<evidence type="ECO:0000313" key="3">
    <source>
        <dbReference type="Proteomes" id="UP000238949"/>
    </source>
</evidence>
<sequence>MAFYRDPYVTYLNAAGVAVAWIGSVLGPLFIFSTFGDFTHHNTYIGIAFIIVVLLSIRDGVKAKKNGNTSGFIAMCVMPLIIPFIVLATFLVI</sequence>
<evidence type="ECO:0000256" key="1">
    <source>
        <dbReference type="SAM" id="Phobius"/>
    </source>
</evidence>
<dbReference type="AlphaFoldDB" id="A0A2S9V4A2"/>
<organism evidence="2 3">
    <name type="scientific">Alteromonas alba</name>
    <dbReference type="NCBI Taxonomy" id="2079529"/>
    <lineage>
        <taxon>Bacteria</taxon>
        <taxon>Pseudomonadati</taxon>
        <taxon>Pseudomonadota</taxon>
        <taxon>Gammaproteobacteria</taxon>
        <taxon>Alteromonadales</taxon>
        <taxon>Alteromonadaceae</taxon>
        <taxon>Alteromonas/Salinimonas group</taxon>
        <taxon>Alteromonas</taxon>
    </lineage>
</organism>
<keyword evidence="1" id="KW-0812">Transmembrane</keyword>
<proteinExistence type="predicted"/>
<dbReference type="OrthoDB" id="6401879at2"/>
<dbReference type="EMBL" id="PVNP01000207">
    <property type="protein sequence ID" value="PRO71287.1"/>
    <property type="molecule type" value="Genomic_DNA"/>
</dbReference>
<accession>A0A2S9V4A2</accession>
<evidence type="ECO:0000313" key="2">
    <source>
        <dbReference type="EMBL" id="PRO71287.1"/>
    </source>
</evidence>
<dbReference type="RefSeq" id="WP_105936588.1">
    <property type="nucleotide sequence ID" value="NZ_PVNP01000207.1"/>
</dbReference>
<comment type="caution">
    <text evidence="2">The sequence shown here is derived from an EMBL/GenBank/DDBJ whole genome shotgun (WGS) entry which is preliminary data.</text>
</comment>
<feature type="transmembrane region" description="Helical" evidence="1">
    <location>
        <begin position="38"/>
        <end position="57"/>
    </location>
</feature>
<feature type="transmembrane region" description="Helical" evidence="1">
    <location>
        <begin position="69"/>
        <end position="92"/>
    </location>
</feature>
<name>A0A2S9V4A2_9ALTE</name>
<feature type="transmembrane region" description="Helical" evidence="1">
    <location>
        <begin position="12"/>
        <end position="32"/>
    </location>
</feature>